<protein>
    <submittedName>
        <fullName evidence="2">Uncharacterized protein</fullName>
    </submittedName>
</protein>
<evidence type="ECO:0000256" key="1">
    <source>
        <dbReference type="SAM" id="MobiDB-lite"/>
    </source>
</evidence>
<keyword evidence="3" id="KW-1185">Reference proteome</keyword>
<proteinExistence type="predicted"/>
<feature type="region of interest" description="Disordered" evidence="1">
    <location>
        <begin position="28"/>
        <end position="227"/>
    </location>
</feature>
<feature type="compositionally biased region" description="Pro residues" evidence="1">
    <location>
        <begin position="82"/>
        <end position="93"/>
    </location>
</feature>
<dbReference type="Proteomes" id="UP001176941">
    <property type="component" value="Chromosome 3"/>
</dbReference>
<evidence type="ECO:0000313" key="3">
    <source>
        <dbReference type="Proteomes" id="UP001176941"/>
    </source>
</evidence>
<organism evidence="2 3">
    <name type="scientific">Rangifer tarandus platyrhynchus</name>
    <name type="common">Svalbard reindeer</name>
    <dbReference type="NCBI Taxonomy" id="3082113"/>
    <lineage>
        <taxon>Eukaryota</taxon>
        <taxon>Metazoa</taxon>
        <taxon>Chordata</taxon>
        <taxon>Craniata</taxon>
        <taxon>Vertebrata</taxon>
        <taxon>Euteleostomi</taxon>
        <taxon>Mammalia</taxon>
        <taxon>Eutheria</taxon>
        <taxon>Laurasiatheria</taxon>
        <taxon>Artiodactyla</taxon>
        <taxon>Ruminantia</taxon>
        <taxon>Pecora</taxon>
        <taxon>Cervidae</taxon>
        <taxon>Odocoileinae</taxon>
        <taxon>Rangifer</taxon>
    </lineage>
</organism>
<accession>A0ABN8ZCI6</accession>
<name>A0ABN8ZCI6_RANTA</name>
<dbReference type="EMBL" id="OX459939">
    <property type="protein sequence ID" value="CAI9170532.1"/>
    <property type="molecule type" value="Genomic_DNA"/>
</dbReference>
<reference evidence="2" key="1">
    <citation type="submission" date="2023-04" db="EMBL/GenBank/DDBJ databases">
        <authorList>
            <consortium name="ELIXIR-Norway"/>
        </authorList>
    </citation>
    <scope>NUCLEOTIDE SEQUENCE [LARGE SCALE GENOMIC DNA]</scope>
</reference>
<evidence type="ECO:0000313" key="2">
    <source>
        <dbReference type="EMBL" id="CAI9170532.1"/>
    </source>
</evidence>
<feature type="compositionally biased region" description="Low complexity" evidence="1">
    <location>
        <begin position="157"/>
        <end position="175"/>
    </location>
</feature>
<gene>
    <name evidence="2" type="ORF">MRATA1EN1_LOCUS19494</name>
</gene>
<feature type="compositionally biased region" description="Low complexity" evidence="1">
    <location>
        <begin position="28"/>
        <end position="39"/>
    </location>
</feature>
<feature type="compositionally biased region" description="Pro residues" evidence="1">
    <location>
        <begin position="176"/>
        <end position="190"/>
    </location>
</feature>
<sequence>MRARWRAASEARPSHHAKVWALGLGSAAAGGAPAKSAALRESGGKVGQNTKPVGRVATSYPLGTPESAYPAFTSTRPSHAFPAPPPPPPPPWQSPLAAGSRARADREGRAPAHSRLRAACQTRREGSALYGPQAGRKRQAGPREETPYLARGGPGAGSAPAKEVASAAARQSHAAPPHPARAGPRPPPDPSSRRRYARLLAPLPRFQSYGNWGQKAGSRPSLTTDRAEKDCRLPALALWQNTLVSEPRIPLPPKEMGIK</sequence>